<protein>
    <submittedName>
        <fullName evidence="1">Uncharacterized protein</fullName>
    </submittedName>
</protein>
<accession>A0A1G7U3G5</accession>
<keyword evidence="2" id="KW-1185">Reference proteome</keyword>
<name>A0A1G7U3G5_9PROT</name>
<evidence type="ECO:0000313" key="1">
    <source>
        <dbReference type="EMBL" id="SDG41801.1"/>
    </source>
</evidence>
<gene>
    <name evidence="1" type="ORF">SAMN05216241_11156</name>
</gene>
<proteinExistence type="predicted"/>
<dbReference type="AlphaFoldDB" id="A0A1G7U3G5"/>
<organism evidence="1 2">
    <name type="scientific">Limimonas halophila</name>
    <dbReference type="NCBI Taxonomy" id="1082479"/>
    <lineage>
        <taxon>Bacteria</taxon>
        <taxon>Pseudomonadati</taxon>
        <taxon>Pseudomonadota</taxon>
        <taxon>Alphaproteobacteria</taxon>
        <taxon>Rhodospirillales</taxon>
        <taxon>Rhodovibrionaceae</taxon>
        <taxon>Limimonas</taxon>
    </lineage>
</organism>
<reference evidence="1 2" key="1">
    <citation type="submission" date="2016-10" db="EMBL/GenBank/DDBJ databases">
        <authorList>
            <person name="de Groot N.N."/>
        </authorList>
    </citation>
    <scope>NUCLEOTIDE SEQUENCE [LARGE SCALE GENOMIC DNA]</scope>
    <source>
        <strain evidence="1 2">DSM 25584</strain>
    </source>
</reference>
<dbReference type="Proteomes" id="UP000199415">
    <property type="component" value="Unassembled WGS sequence"/>
</dbReference>
<dbReference type="EMBL" id="FNCE01000011">
    <property type="protein sequence ID" value="SDG41801.1"/>
    <property type="molecule type" value="Genomic_DNA"/>
</dbReference>
<feature type="non-terminal residue" evidence="1">
    <location>
        <position position="1"/>
    </location>
</feature>
<evidence type="ECO:0000313" key="2">
    <source>
        <dbReference type="Proteomes" id="UP000199415"/>
    </source>
</evidence>
<sequence>EVMVHGNRWAVVQRPPDHDAVMAMQPVADWLTQEATSA</sequence>